<feature type="transmembrane region" description="Helical" evidence="6">
    <location>
        <begin position="237"/>
        <end position="262"/>
    </location>
</feature>
<feature type="signal peptide" evidence="7">
    <location>
        <begin position="1"/>
        <end position="17"/>
    </location>
</feature>
<dbReference type="InterPro" id="IPR005821">
    <property type="entry name" value="Ion_trans_dom"/>
</dbReference>
<comment type="caution">
    <text evidence="9">The sequence shown here is derived from an EMBL/GenBank/DDBJ whole genome shotgun (WGS) entry which is preliminary data.</text>
</comment>
<feature type="transmembrane region" description="Helical" evidence="6">
    <location>
        <begin position="161"/>
        <end position="186"/>
    </location>
</feature>
<evidence type="ECO:0000256" key="7">
    <source>
        <dbReference type="SAM" id="SignalP"/>
    </source>
</evidence>
<keyword evidence="10" id="KW-1185">Reference proteome</keyword>
<dbReference type="Pfam" id="PF00520">
    <property type="entry name" value="Ion_trans"/>
    <property type="match status" value="1"/>
</dbReference>
<evidence type="ECO:0000259" key="8">
    <source>
        <dbReference type="Pfam" id="PF00520"/>
    </source>
</evidence>
<dbReference type="EMBL" id="CAJNDS010002213">
    <property type="protein sequence ID" value="CAE7376024.1"/>
    <property type="molecule type" value="Genomic_DNA"/>
</dbReference>
<evidence type="ECO:0000313" key="10">
    <source>
        <dbReference type="Proteomes" id="UP000604046"/>
    </source>
</evidence>
<comment type="subcellular location">
    <subcellularLocation>
        <location evidence="1">Membrane</location>
        <topology evidence="1">Multi-pass membrane protein</topology>
    </subcellularLocation>
</comment>
<dbReference type="InterPro" id="IPR051413">
    <property type="entry name" value="K/Na_HCN_channel"/>
</dbReference>
<sequence length="1085" mass="122359">MVWEILAMFALLIEVLTAPLQVYDISGDVRHVGDILQWTTTGYWVLDVPASFFTAVYINDILHTKLADVARVYLRSWFWFDMLMLTPEVLFFVNMLSQPEGGETEDPAASGLLRALRARRLVRVIRLARIMRFRKAMNLVKKLGCYKNCFRSFFQGWMSSSLLPILCLMFGLGIAVHFLASLWFVAGTVEHGWAFVEGLHEAPFFQQYVRSIEWAVSRLPASSLRANVELHTAFERWLAILATFASLCISSLFISVLTNLMADVARRTRKMAQILESVRKYCGTCGVSYAHTMKVRRLVEREHCRASIQDHMQFLLTLPEGLVRELFHEARSLTLACHPFFLEIGAANTTMELQLCNRAAKELYLLEHDDVFNANQKGLGIYILASGAATYLQGTEFFQPQTTPFTPFDKVRAASGNISGNAGIIARRFLNVVARTRENLAVAPEPTDQVTHLGSDRLTRRSDSGSKRDVPVEADEYLSEQSLWIRGWKHQGRMEATVESRALHLLTTEMRAVLQDHSDALAVAVVYARSFVETMNRLSPDEISDLPLQQRMWELPEGPYRASCFGRSRVEKPLHQLGLAEPWRRRLFSFLVLALAQPLLRGAWPESVGQEGEPNFKKCGGPSNPKTASRFSLAAPTQSFVEILMQIQALQTKLLQVYEADVVDQTQPLNLPVGPLVLSVLHQLGSKSLKLKFSSKQLAVSKPRKGSISGSNVSSDNEPQMNHQASRAHDHFGGSSQDPAVIGESQRIVWDLLAMLALFLETPDLGRLGLSLLSRKEAAPERGTPPIVWYGYLATWLPGYLATWLPYQTWLPGYLAKASFLTAVYINDILHTKLADVAWAYLRSWFFFDLLMLAPEVLFLINMLSQPEGGEVEDPAASGLLRALRARRLLKVVRFVRLLRFRKAFVLLKKFSCCRYMQVLFNGWISSALVPVLCLMFGLGIAVHFLASLWFVAGTVEHGWAFVEGLHEVRRLVERDHFRASIQEHMQFLLTLPEGLVKELFHEARSLTLASHPFFLEIGAANTRMELELCNSATKELYLLDLDEVFHENQKGQGIYFLASGAGRYTQGLLSPEHPNLFSYTLPTV</sequence>
<evidence type="ECO:0000256" key="3">
    <source>
        <dbReference type="ARBA" id="ARBA00022989"/>
    </source>
</evidence>
<protein>
    <submittedName>
        <fullName evidence="9">Wrn protein</fullName>
    </submittedName>
</protein>
<keyword evidence="2 6" id="KW-0812">Transmembrane</keyword>
<feature type="compositionally biased region" description="Polar residues" evidence="5">
    <location>
        <begin position="708"/>
        <end position="725"/>
    </location>
</feature>
<keyword evidence="7" id="KW-0732">Signal</keyword>
<dbReference type="AlphaFoldDB" id="A0A812Q5C1"/>
<dbReference type="PANTHER" id="PTHR45689:SF5">
    <property type="entry name" value="I[[H]] CHANNEL, ISOFORM E"/>
    <property type="match status" value="1"/>
</dbReference>
<evidence type="ECO:0000256" key="2">
    <source>
        <dbReference type="ARBA" id="ARBA00022692"/>
    </source>
</evidence>
<dbReference type="GO" id="GO:0005249">
    <property type="term" value="F:voltage-gated potassium channel activity"/>
    <property type="evidence" value="ECO:0007669"/>
    <property type="project" value="TreeGrafter"/>
</dbReference>
<feature type="chain" id="PRO_5032609895" evidence="7">
    <location>
        <begin position="18"/>
        <end position="1085"/>
    </location>
</feature>
<organism evidence="9 10">
    <name type="scientific">Symbiodinium natans</name>
    <dbReference type="NCBI Taxonomy" id="878477"/>
    <lineage>
        <taxon>Eukaryota</taxon>
        <taxon>Sar</taxon>
        <taxon>Alveolata</taxon>
        <taxon>Dinophyceae</taxon>
        <taxon>Suessiales</taxon>
        <taxon>Symbiodiniaceae</taxon>
        <taxon>Symbiodinium</taxon>
    </lineage>
</organism>
<dbReference type="SUPFAM" id="SSF51206">
    <property type="entry name" value="cAMP-binding domain-like"/>
    <property type="match status" value="2"/>
</dbReference>
<keyword evidence="3 6" id="KW-1133">Transmembrane helix</keyword>
<evidence type="ECO:0000256" key="4">
    <source>
        <dbReference type="ARBA" id="ARBA00023136"/>
    </source>
</evidence>
<dbReference type="Proteomes" id="UP000604046">
    <property type="component" value="Unassembled WGS sequence"/>
</dbReference>
<dbReference type="InterPro" id="IPR018490">
    <property type="entry name" value="cNMP-bd_dom_sf"/>
</dbReference>
<dbReference type="SUPFAM" id="SSF81324">
    <property type="entry name" value="Voltage-gated potassium channels"/>
    <property type="match status" value="2"/>
</dbReference>
<evidence type="ECO:0000256" key="6">
    <source>
        <dbReference type="SAM" id="Phobius"/>
    </source>
</evidence>
<dbReference type="OrthoDB" id="413985at2759"/>
<feature type="domain" description="Ion transport" evidence="8">
    <location>
        <begin position="2"/>
        <end position="268"/>
    </location>
</feature>
<evidence type="ECO:0000256" key="5">
    <source>
        <dbReference type="SAM" id="MobiDB-lite"/>
    </source>
</evidence>
<reference evidence="9" key="1">
    <citation type="submission" date="2021-02" db="EMBL/GenBank/DDBJ databases">
        <authorList>
            <person name="Dougan E. K."/>
            <person name="Rhodes N."/>
            <person name="Thang M."/>
            <person name="Chan C."/>
        </authorList>
    </citation>
    <scope>NUCLEOTIDE SEQUENCE</scope>
</reference>
<feature type="compositionally biased region" description="Basic and acidic residues" evidence="5">
    <location>
        <begin position="454"/>
        <end position="471"/>
    </location>
</feature>
<evidence type="ECO:0000313" key="9">
    <source>
        <dbReference type="EMBL" id="CAE7376024.1"/>
    </source>
</evidence>
<keyword evidence="4 6" id="KW-0472">Membrane</keyword>
<feature type="transmembrane region" description="Helical" evidence="6">
    <location>
        <begin position="928"/>
        <end position="952"/>
    </location>
</feature>
<accession>A0A812Q5C1</accession>
<feature type="region of interest" description="Disordered" evidence="5">
    <location>
        <begin position="443"/>
        <end position="471"/>
    </location>
</feature>
<gene>
    <name evidence="9" type="primary">Wrn</name>
    <name evidence="9" type="ORF">SNAT2548_LOCUS20541</name>
</gene>
<evidence type="ECO:0000256" key="1">
    <source>
        <dbReference type="ARBA" id="ARBA00004141"/>
    </source>
</evidence>
<name>A0A812Q5C1_9DINO</name>
<proteinExistence type="predicted"/>
<dbReference type="PANTHER" id="PTHR45689">
    <property type="entry name" value="I[[H]] CHANNEL, ISOFORM E"/>
    <property type="match status" value="1"/>
</dbReference>
<dbReference type="Gene3D" id="1.10.287.70">
    <property type="match status" value="2"/>
</dbReference>
<dbReference type="GO" id="GO:0003254">
    <property type="term" value="P:regulation of membrane depolarization"/>
    <property type="evidence" value="ECO:0007669"/>
    <property type="project" value="TreeGrafter"/>
</dbReference>
<dbReference type="GO" id="GO:0098855">
    <property type="term" value="C:HCN channel complex"/>
    <property type="evidence" value="ECO:0007669"/>
    <property type="project" value="TreeGrafter"/>
</dbReference>
<feature type="region of interest" description="Disordered" evidence="5">
    <location>
        <begin position="702"/>
        <end position="730"/>
    </location>
</feature>
<dbReference type="GO" id="GO:0035725">
    <property type="term" value="P:sodium ion transmembrane transport"/>
    <property type="evidence" value="ECO:0007669"/>
    <property type="project" value="TreeGrafter"/>
</dbReference>